<proteinExistence type="predicted"/>
<protein>
    <submittedName>
        <fullName evidence="2">Uncharacterized protein</fullName>
    </submittedName>
</protein>
<accession>A0A2I0I6H1</accession>
<keyword evidence="3" id="KW-1185">Reference proteome</keyword>
<dbReference type="EMBL" id="PGOL01003807">
    <property type="protein sequence ID" value="PKI39577.1"/>
    <property type="molecule type" value="Genomic_DNA"/>
</dbReference>
<organism evidence="2 3">
    <name type="scientific">Punica granatum</name>
    <name type="common">Pomegranate</name>
    <dbReference type="NCBI Taxonomy" id="22663"/>
    <lineage>
        <taxon>Eukaryota</taxon>
        <taxon>Viridiplantae</taxon>
        <taxon>Streptophyta</taxon>
        <taxon>Embryophyta</taxon>
        <taxon>Tracheophyta</taxon>
        <taxon>Spermatophyta</taxon>
        <taxon>Magnoliopsida</taxon>
        <taxon>eudicotyledons</taxon>
        <taxon>Gunneridae</taxon>
        <taxon>Pentapetalae</taxon>
        <taxon>rosids</taxon>
        <taxon>malvids</taxon>
        <taxon>Myrtales</taxon>
        <taxon>Lythraceae</taxon>
        <taxon>Punica</taxon>
    </lineage>
</organism>
<comment type="caution">
    <text evidence="2">The sequence shown here is derived from an EMBL/GenBank/DDBJ whole genome shotgun (WGS) entry which is preliminary data.</text>
</comment>
<feature type="compositionally biased region" description="Basic residues" evidence="1">
    <location>
        <begin position="16"/>
        <end position="30"/>
    </location>
</feature>
<evidence type="ECO:0000313" key="2">
    <source>
        <dbReference type="EMBL" id="PKI39577.1"/>
    </source>
</evidence>
<feature type="region of interest" description="Disordered" evidence="1">
    <location>
        <begin position="64"/>
        <end position="89"/>
    </location>
</feature>
<sequence>MEKPGEMQWQQGSHGAARKQRSRKERKRMRVMSLHSSSIIDGIEEEDAKRLSSFGFYLGLISRQPSPFQSSSSDSPKKSIIGNADKEPKILDDRSTIDGRRRASCVFSTPPNLVAIRKLDELNEFTFLMAE</sequence>
<feature type="region of interest" description="Disordered" evidence="1">
    <location>
        <begin position="1"/>
        <end position="31"/>
    </location>
</feature>
<gene>
    <name evidence="2" type="ORF">CRG98_040047</name>
</gene>
<feature type="compositionally biased region" description="Low complexity" evidence="1">
    <location>
        <begin position="64"/>
        <end position="74"/>
    </location>
</feature>
<name>A0A2I0I6H1_PUNGR</name>
<dbReference type="Proteomes" id="UP000233551">
    <property type="component" value="Unassembled WGS sequence"/>
</dbReference>
<dbReference type="AlphaFoldDB" id="A0A2I0I6H1"/>
<evidence type="ECO:0000313" key="3">
    <source>
        <dbReference type="Proteomes" id="UP000233551"/>
    </source>
</evidence>
<evidence type="ECO:0000256" key="1">
    <source>
        <dbReference type="SAM" id="MobiDB-lite"/>
    </source>
</evidence>
<reference evidence="2 3" key="1">
    <citation type="submission" date="2017-11" db="EMBL/GenBank/DDBJ databases">
        <title>De-novo sequencing of pomegranate (Punica granatum L.) genome.</title>
        <authorList>
            <person name="Akparov Z."/>
            <person name="Amiraslanov A."/>
            <person name="Hajiyeva S."/>
            <person name="Abbasov M."/>
            <person name="Kaur K."/>
            <person name="Hamwieh A."/>
            <person name="Solovyev V."/>
            <person name="Salamov A."/>
            <person name="Braich B."/>
            <person name="Kosarev P."/>
            <person name="Mahmoud A."/>
            <person name="Hajiyev E."/>
            <person name="Babayeva S."/>
            <person name="Izzatullayeva V."/>
            <person name="Mammadov A."/>
            <person name="Mammadov A."/>
            <person name="Sharifova S."/>
            <person name="Ojaghi J."/>
            <person name="Eynullazada K."/>
            <person name="Bayramov B."/>
            <person name="Abdulazimova A."/>
            <person name="Shahmuradov I."/>
        </authorList>
    </citation>
    <scope>NUCLEOTIDE SEQUENCE [LARGE SCALE GENOMIC DNA]</scope>
    <source>
        <strain evidence="3">cv. AG2017</strain>
        <tissue evidence="2">Leaf</tissue>
    </source>
</reference>